<accession>A0AAD7WG97</accession>
<keyword evidence="9" id="KW-1185">Reference proteome</keyword>
<protein>
    <recommendedName>
        <fullName evidence="10">PDZK1-interacting protein 1</fullName>
    </recommendedName>
</protein>
<evidence type="ECO:0000256" key="5">
    <source>
        <dbReference type="ARBA" id="ARBA00049650"/>
    </source>
</evidence>
<keyword evidence="2 6" id="KW-0812">Transmembrane</keyword>
<feature type="signal peptide" evidence="7">
    <location>
        <begin position="1"/>
        <end position="20"/>
    </location>
</feature>
<dbReference type="Proteomes" id="UP001221898">
    <property type="component" value="Unassembled WGS sequence"/>
</dbReference>
<keyword evidence="3 6" id="KW-1133">Transmembrane helix</keyword>
<evidence type="ECO:0000256" key="2">
    <source>
        <dbReference type="ARBA" id="ARBA00022692"/>
    </source>
</evidence>
<evidence type="ECO:0000256" key="7">
    <source>
        <dbReference type="SAM" id="SignalP"/>
    </source>
</evidence>
<gene>
    <name evidence="8" type="ORF">AAFF_G00032390</name>
</gene>
<organism evidence="8 9">
    <name type="scientific">Aldrovandia affinis</name>
    <dbReference type="NCBI Taxonomy" id="143900"/>
    <lineage>
        <taxon>Eukaryota</taxon>
        <taxon>Metazoa</taxon>
        <taxon>Chordata</taxon>
        <taxon>Craniata</taxon>
        <taxon>Vertebrata</taxon>
        <taxon>Euteleostomi</taxon>
        <taxon>Actinopterygii</taxon>
        <taxon>Neopterygii</taxon>
        <taxon>Teleostei</taxon>
        <taxon>Notacanthiformes</taxon>
        <taxon>Halosauridae</taxon>
        <taxon>Aldrovandia</taxon>
    </lineage>
</organism>
<evidence type="ECO:0000256" key="4">
    <source>
        <dbReference type="ARBA" id="ARBA00023136"/>
    </source>
</evidence>
<keyword evidence="4 6" id="KW-0472">Membrane</keyword>
<evidence type="ECO:0000313" key="9">
    <source>
        <dbReference type="Proteomes" id="UP001221898"/>
    </source>
</evidence>
<dbReference type="Pfam" id="PF15807">
    <property type="entry name" value="MAP17"/>
    <property type="match status" value="1"/>
</dbReference>
<dbReference type="AlphaFoldDB" id="A0AAD7WG97"/>
<reference evidence="8" key="1">
    <citation type="journal article" date="2023" name="Science">
        <title>Genome structures resolve the early diversification of teleost fishes.</title>
        <authorList>
            <person name="Parey E."/>
            <person name="Louis A."/>
            <person name="Montfort J."/>
            <person name="Bouchez O."/>
            <person name="Roques C."/>
            <person name="Iampietro C."/>
            <person name="Lluch J."/>
            <person name="Castinel A."/>
            <person name="Donnadieu C."/>
            <person name="Desvignes T."/>
            <person name="Floi Bucao C."/>
            <person name="Jouanno E."/>
            <person name="Wen M."/>
            <person name="Mejri S."/>
            <person name="Dirks R."/>
            <person name="Jansen H."/>
            <person name="Henkel C."/>
            <person name="Chen W.J."/>
            <person name="Zahm M."/>
            <person name="Cabau C."/>
            <person name="Klopp C."/>
            <person name="Thompson A.W."/>
            <person name="Robinson-Rechavi M."/>
            <person name="Braasch I."/>
            <person name="Lecointre G."/>
            <person name="Bobe J."/>
            <person name="Postlethwait J.H."/>
            <person name="Berthelot C."/>
            <person name="Roest Crollius H."/>
            <person name="Guiguen Y."/>
        </authorList>
    </citation>
    <scope>NUCLEOTIDE SEQUENCE</scope>
    <source>
        <strain evidence="8">NC1722</strain>
    </source>
</reference>
<dbReference type="PANTHER" id="PTHR15296">
    <property type="entry name" value="MEMBRANE-ASSOCIATED PROTEIN MAP17"/>
    <property type="match status" value="1"/>
</dbReference>
<keyword evidence="7" id="KW-0732">Signal</keyword>
<proteinExistence type="inferred from homology"/>
<dbReference type="PANTHER" id="PTHR15296:SF1">
    <property type="entry name" value="PDZK1 INTERACTING PROTEIN 1"/>
    <property type="match status" value="1"/>
</dbReference>
<name>A0AAD7WG97_9TELE</name>
<evidence type="ECO:0000256" key="1">
    <source>
        <dbReference type="ARBA" id="ARBA00004167"/>
    </source>
</evidence>
<feature type="transmembrane region" description="Helical" evidence="6">
    <location>
        <begin position="30"/>
        <end position="52"/>
    </location>
</feature>
<feature type="chain" id="PRO_5042216256" description="PDZK1-interacting protein 1" evidence="7">
    <location>
        <begin position="21"/>
        <end position="113"/>
    </location>
</feature>
<dbReference type="InterPro" id="IPR031627">
    <property type="entry name" value="PDZK1IP1/SMIM24"/>
</dbReference>
<evidence type="ECO:0000256" key="3">
    <source>
        <dbReference type="ARBA" id="ARBA00022989"/>
    </source>
</evidence>
<comment type="caution">
    <text evidence="8">The sequence shown here is derived from an EMBL/GenBank/DDBJ whole genome shotgun (WGS) entry which is preliminary data.</text>
</comment>
<evidence type="ECO:0000256" key="6">
    <source>
        <dbReference type="SAM" id="Phobius"/>
    </source>
</evidence>
<evidence type="ECO:0000313" key="8">
    <source>
        <dbReference type="EMBL" id="KAJ8395505.1"/>
    </source>
</evidence>
<comment type="subcellular location">
    <subcellularLocation>
        <location evidence="1">Membrane</location>
        <topology evidence="1">Single-pass membrane protein</topology>
    </subcellularLocation>
</comment>
<sequence>MSKAAAGFLWVLFTLDTVSAQQGTSTRALPNWLTGIIAVVVFLFLVFIAFLVNRAWCSKPSQESKAEWVKTSDYPMANGTQYDTSLDAVRTSDHENAYENVAIKHTVDTVTVM</sequence>
<evidence type="ECO:0008006" key="10">
    <source>
        <dbReference type="Google" id="ProtNLM"/>
    </source>
</evidence>
<dbReference type="GO" id="GO:0016020">
    <property type="term" value="C:membrane"/>
    <property type="evidence" value="ECO:0007669"/>
    <property type="project" value="UniProtKB-SubCell"/>
</dbReference>
<dbReference type="EMBL" id="JAINUG010000116">
    <property type="protein sequence ID" value="KAJ8395505.1"/>
    <property type="molecule type" value="Genomic_DNA"/>
</dbReference>
<comment type="similarity">
    <text evidence="5">Belongs to the PDZK1-interacting protein 1/SMIM24 family.</text>
</comment>